<dbReference type="Pfam" id="PF06718">
    <property type="entry name" value="DUF1203"/>
    <property type="match status" value="1"/>
</dbReference>
<evidence type="ECO:0000313" key="1">
    <source>
        <dbReference type="EMBL" id="NJC41793.1"/>
    </source>
</evidence>
<comment type="caution">
    <text evidence="1">The sequence shown here is derived from an EMBL/GenBank/DDBJ whole genome shotgun (WGS) entry which is preliminary data.</text>
</comment>
<accession>A0A7X5YKW1</accession>
<evidence type="ECO:0008006" key="3">
    <source>
        <dbReference type="Google" id="ProtNLM"/>
    </source>
</evidence>
<dbReference type="AlphaFoldDB" id="A0A7X5YKW1"/>
<sequence length="156" mass="17036">MTFRIHGLPLSPFQPLFDLEDAALAALGARGMIADAPHAAPCRISLADAEPGERLILLNHRHRDAAGSPYRAEGPIFVREAAVEAALQPGDIPDMLGRRLLSVRAYDADWMMTDADVVEGRDLAARLDLWFADPAVECIHLHTARRGCFMAAARRA</sequence>
<protein>
    <recommendedName>
        <fullName evidence="3">DUF1203 domain-containing protein</fullName>
    </recommendedName>
</protein>
<gene>
    <name evidence="1" type="ORF">GGQ87_002088</name>
</gene>
<proteinExistence type="predicted"/>
<dbReference type="PIRSF" id="PIRSF034110">
    <property type="entry name" value="DUF1203"/>
    <property type="match status" value="1"/>
</dbReference>
<evidence type="ECO:0000313" key="2">
    <source>
        <dbReference type="Proteomes" id="UP000587415"/>
    </source>
</evidence>
<reference evidence="1 2" key="1">
    <citation type="submission" date="2020-03" db="EMBL/GenBank/DDBJ databases">
        <title>Genomic Encyclopedia of Type Strains, Phase IV (KMG-IV): sequencing the most valuable type-strain genomes for metagenomic binning, comparative biology and taxonomic classification.</title>
        <authorList>
            <person name="Goeker M."/>
        </authorList>
    </citation>
    <scope>NUCLEOTIDE SEQUENCE [LARGE SCALE GENOMIC DNA]</scope>
    <source>
        <strain evidence="1 2">DSM 4736</strain>
    </source>
</reference>
<dbReference type="Proteomes" id="UP000587415">
    <property type="component" value="Unassembled WGS sequence"/>
</dbReference>
<organism evidence="1 2">
    <name type="scientific">Brevundimonas alba</name>
    <dbReference type="NCBI Taxonomy" id="74314"/>
    <lineage>
        <taxon>Bacteria</taxon>
        <taxon>Pseudomonadati</taxon>
        <taxon>Pseudomonadota</taxon>
        <taxon>Alphaproteobacteria</taxon>
        <taxon>Caulobacterales</taxon>
        <taxon>Caulobacteraceae</taxon>
        <taxon>Brevundimonas</taxon>
    </lineage>
</organism>
<dbReference type="EMBL" id="JAATJM010000002">
    <property type="protein sequence ID" value="NJC41793.1"/>
    <property type="molecule type" value="Genomic_DNA"/>
</dbReference>
<keyword evidence="2" id="KW-1185">Reference proteome</keyword>
<dbReference type="RefSeq" id="WP_168047528.1">
    <property type="nucleotide sequence ID" value="NZ_JAATJM010000002.1"/>
</dbReference>
<name>A0A7X5YKW1_9CAUL</name>
<dbReference type="InterPro" id="IPR009593">
    <property type="entry name" value="DUF1203"/>
</dbReference>